<protein>
    <submittedName>
        <fullName evidence="2">Uncharacterized protein</fullName>
    </submittedName>
</protein>
<feature type="compositionally biased region" description="Pro residues" evidence="1">
    <location>
        <begin position="147"/>
        <end position="157"/>
    </location>
</feature>
<accession>A0A9X9LHY1</accession>
<evidence type="ECO:0000313" key="2">
    <source>
        <dbReference type="EMBL" id="VCW68644.1"/>
    </source>
</evidence>
<keyword evidence="3" id="KW-1185">Reference proteome</keyword>
<dbReference type="EMBL" id="CYRY02004123">
    <property type="protein sequence ID" value="VCW68644.1"/>
    <property type="molecule type" value="Genomic_DNA"/>
</dbReference>
<feature type="compositionally biased region" description="Basic residues" evidence="1">
    <location>
        <begin position="81"/>
        <end position="102"/>
    </location>
</feature>
<evidence type="ECO:0000256" key="1">
    <source>
        <dbReference type="SAM" id="MobiDB-lite"/>
    </source>
</evidence>
<feature type="non-terminal residue" evidence="2">
    <location>
        <position position="1"/>
    </location>
</feature>
<reference evidence="2 3" key="1">
    <citation type="submission" date="2018-10" db="EMBL/GenBank/DDBJ databases">
        <authorList>
            <person name="Ekblom R."/>
            <person name="Jareborg N."/>
        </authorList>
    </citation>
    <scope>NUCLEOTIDE SEQUENCE [LARGE SCALE GENOMIC DNA]</scope>
    <source>
        <tissue evidence="2">Muscle</tissue>
    </source>
</reference>
<comment type="caution">
    <text evidence="2">The sequence shown here is derived from an EMBL/GenBank/DDBJ whole genome shotgun (WGS) entry which is preliminary data.</text>
</comment>
<proteinExistence type="predicted"/>
<feature type="region of interest" description="Disordered" evidence="1">
    <location>
        <begin position="128"/>
        <end position="167"/>
    </location>
</feature>
<dbReference type="AlphaFoldDB" id="A0A9X9LHY1"/>
<gene>
    <name evidence="2" type="ORF">BN2614_LOCUS4</name>
</gene>
<evidence type="ECO:0000313" key="3">
    <source>
        <dbReference type="Proteomes" id="UP000269945"/>
    </source>
</evidence>
<organism evidence="2 3">
    <name type="scientific">Gulo gulo</name>
    <name type="common">Wolverine</name>
    <name type="synonym">Gluton</name>
    <dbReference type="NCBI Taxonomy" id="48420"/>
    <lineage>
        <taxon>Eukaryota</taxon>
        <taxon>Metazoa</taxon>
        <taxon>Chordata</taxon>
        <taxon>Craniata</taxon>
        <taxon>Vertebrata</taxon>
        <taxon>Euteleostomi</taxon>
        <taxon>Mammalia</taxon>
        <taxon>Eutheria</taxon>
        <taxon>Laurasiatheria</taxon>
        <taxon>Carnivora</taxon>
        <taxon>Caniformia</taxon>
        <taxon>Musteloidea</taxon>
        <taxon>Mustelidae</taxon>
        <taxon>Guloninae</taxon>
        <taxon>Gulo</taxon>
    </lineage>
</organism>
<feature type="region of interest" description="Disordered" evidence="1">
    <location>
        <begin position="23"/>
        <end position="113"/>
    </location>
</feature>
<dbReference type="Proteomes" id="UP000269945">
    <property type="component" value="Unassembled WGS sequence"/>
</dbReference>
<name>A0A9X9LHY1_GULGU</name>
<sequence>KEGTSRRREWTGCWAWGAPAGRQAEWRCPGKTRRPPSWGCRCSPTSAWTAAGQAPHQPRLGRSLGQRRTRQSPAQRATGKAGKRKRRRRRRSTRKRKRKTRHTGAGWPPCCPPPLQDLVAAGTALTRTWTPRPVPRGGASTTVTEACPPPTPQPPGQQLPEQVPPEEDTLGLGRAHTVASIFLSLTLCTEINLF</sequence>